<organism evidence="1 2">
    <name type="scientific">Levilactobacillus namurensis</name>
    <dbReference type="NCBI Taxonomy" id="380393"/>
    <lineage>
        <taxon>Bacteria</taxon>
        <taxon>Bacillati</taxon>
        <taxon>Bacillota</taxon>
        <taxon>Bacilli</taxon>
        <taxon>Lactobacillales</taxon>
        <taxon>Lactobacillaceae</taxon>
        <taxon>Levilactobacillus</taxon>
    </lineage>
</organism>
<evidence type="ECO:0000313" key="2">
    <source>
        <dbReference type="Proteomes" id="UP001254075"/>
    </source>
</evidence>
<gene>
    <name evidence="1" type="ORF">RI532_09750</name>
</gene>
<comment type="caution">
    <text evidence="1">The sequence shown here is derived from an EMBL/GenBank/DDBJ whole genome shotgun (WGS) entry which is preliminary data.</text>
</comment>
<dbReference type="RefSeq" id="WP_313845289.1">
    <property type="nucleotide sequence ID" value="NZ_JAVLAM010000001.1"/>
</dbReference>
<sequence>MQWISKKPILSDIHPRVDANTYGKDLKFGFDNDTVFENGDLAIVSGAENFLQTVKTHLMVSNLEYDWGLKEYLPTTTDDQEEFDFNCEELANYLVSDPKIGNTINSLTRLSFDGEVYEVELTADGIDGLATIKFHF</sequence>
<name>A0AAW8W731_9LACO</name>
<evidence type="ECO:0000313" key="1">
    <source>
        <dbReference type="EMBL" id="MDT7014685.1"/>
    </source>
</evidence>
<accession>A0AAW8W731</accession>
<proteinExistence type="predicted"/>
<reference evidence="1" key="1">
    <citation type="submission" date="2023-08" db="EMBL/GenBank/DDBJ databases">
        <authorList>
            <person name="Page C.A."/>
            <person name="Perez-Diaz I.M."/>
        </authorList>
    </citation>
    <scope>NUCLEOTIDE SEQUENCE</scope>
    <source>
        <strain evidence="1">3.8.38</strain>
    </source>
</reference>
<dbReference type="Proteomes" id="UP001254075">
    <property type="component" value="Unassembled WGS sequence"/>
</dbReference>
<protein>
    <submittedName>
        <fullName evidence="1">Uncharacterized protein</fullName>
    </submittedName>
</protein>
<dbReference type="EMBL" id="JAVLAM010000001">
    <property type="protein sequence ID" value="MDT7014685.1"/>
    <property type="molecule type" value="Genomic_DNA"/>
</dbReference>
<dbReference type="AlphaFoldDB" id="A0AAW8W731"/>